<dbReference type="GO" id="GO:0004419">
    <property type="term" value="F:hydroxymethylglutaryl-CoA lyase activity"/>
    <property type="evidence" value="ECO:0007669"/>
    <property type="project" value="TreeGrafter"/>
</dbReference>
<keyword evidence="2" id="KW-0479">Metal-binding</keyword>
<dbReference type="KEGG" id="sphj:BSL82_04685"/>
<dbReference type="GO" id="GO:0046951">
    <property type="term" value="P:ketone body biosynthetic process"/>
    <property type="evidence" value="ECO:0007669"/>
    <property type="project" value="TreeGrafter"/>
</dbReference>
<dbReference type="GO" id="GO:0006552">
    <property type="term" value="P:L-leucine catabolic process"/>
    <property type="evidence" value="ECO:0007669"/>
    <property type="project" value="TreeGrafter"/>
</dbReference>
<dbReference type="PANTHER" id="PTHR42738:SF7">
    <property type="entry name" value="HYDROXYMETHYLGLUTARYL-COA LYASE"/>
    <property type="match status" value="1"/>
</dbReference>
<proteinExistence type="inferred from homology"/>
<evidence type="ECO:0000256" key="3">
    <source>
        <dbReference type="ARBA" id="ARBA00023239"/>
    </source>
</evidence>
<dbReference type="GO" id="GO:0046872">
    <property type="term" value="F:metal ion binding"/>
    <property type="evidence" value="ECO:0007669"/>
    <property type="project" value="UniProtKB-KW"/>
</dbReference>
<dbReference type="PROSITE" id="PS50991">
    <property type="entry name" value="PYR_CT"/>
    <property type="match status" value="1"/>
</dbReference>
<dbReference type="AlphaFoldDB" id="A0A1L3ZSU7"/>
<reference evidence="6" key="1">
    <citation type="submission" date="2016-11" db="EMBL/GenBank/DDBJ databases">
        <title>Complete Genome Sequence of alachlor-degrading Sphingomonas sp. strain JJ-A5.</title>
        <authorList>
            <person name="Lee H."/>
            <person name="Ka J.-O."/>
        </authorList>
    </citation>
    <scope>NUCLEOTIDE SEQUENCE [LARGE SCALE GENOMIC DNA]</scope>
    <source>
        <strain evidence="6">JJ-A5</strain>
    </source>
</reference>
<evidence type="ECO:0000313" key="6">
    <source>
        <dbReference type="Proteomes" id="UP000182063"/>
    </source>
</evidence>
<feature type="domain" description="Pyruvate carboxyltransferase" evidence="4">
    <location>
        <begin position="6"/>
        <end position="274"/>
    </location>
</feature>
<accession>A0A1L3ZSU7</accession>
<dbReference type="PANTHER" id="PTHR42738">
    <property type="entry name" value="HYDROXYMETHYLGLUTARYL-COA LYASE"/>
    <property type="match status" value="1"/>
</dbReference>
<dbReference type="Pfam" id="PF00682">
    <property type="entry name" value="HMGL-like"/>
    <property type="match status" value="1"/>
</dbReference>
<evidence type="ECO:0000256" key="1">
    <source>
        <dbReference type="ARBA" id="ARBA00009405"/>
    </source>
</evidence>
<keyword evidence="6" id="KW-1185">Reference proteome</keyword>
<dbReference type="OrthoDB" id="9784013at2"/>
<evidence type="ECO:0000259" key="4">
    <source>
        <dbReference type="PROSITE" id="PS50991"/>
    </source>
</evidence>
<gene>
    <name evidence="5" type="ORF">BSL82_04685</name>
</gene>
<organism evidence="5 6">
    <name type="scientific">Tardibacter chloracetimidivorans</name>
    <dbReference type="NCBI Taxonomy" id="1921510"/>
    <lineage>
        <taxon>Bacteria</taxon>
        <taxon>Pseudomonadati</taxon>
        <taxon>Pseudomonadota</taxon>
        <taxon>Alphaproteobacteria</taxon>
        <taxon>Sphingomonadales</taxon>
        <taxon>Sphingomonadaceae</taxon>
        <taxon>Tardibacter</taxon>
    </lineage>
</organism>
<dbReference type="EMBL" id="CP018221">
    <property type="protein sequence ID" value="API58695.1"/>
    <property type="molecule type" value="Genomic_DNA"/>
</dbReference>
<name>A0A1L3ZSU7_9SPHN</name>
<dbReference type="SUPFAM" id="SSF51569">
    <property type="entry name" value="Aldolase"/>
    <property type="match status" value="1"/>
</dbReference>
<dbReference type="InterPro" id="IPR043594">
    <property type="entry name" value="HMGL"/>
</dbReference>
<dbReference type="RefSeq" id="WP_072596253.1">
    <property type="nucleotide sequence ID" value="NZ_CP018221.1"/>
</dbReference>
<comment type="similarity">
    <text evidence="1">Belongs to the HMG-CoA lyase family.</text>
</comment>
<dbReference type="CDD" id="cd07938">
    <property type="entry name" value="DRE_TIM_HMGL"/>
    <property type="match status" value="1"/>
</dbReference>
<dbReference type="InterPro" id="IPR000891">
    <property type="entry name" value="PYR_CT"/>
</dbReference>
<protein>
    <submittedName>
        <fullName evidence="5">Hydroxymethylglutaryl-CoA lyase</fullName>
    </submittedName>
</protein>
<evidence type="ECO:0000256" key="2">
    <source>
        <dbReference type="ARBA" id="ARBA00022723"/>
    </source>
</evidence>
<dbReference type="Gene3D" id="3.20.20.70">
    <property type="entry name" value="Aldolase class I"/>
    <property type="match status" value="1"/>
</dbReference>
<sequence>MTSATLQIVEVGPRDGFQSIDDVIPTESKIALIDGLYASGVRRMEATAFVSTRAVPQLADASDVLAHANDLPGLDCQVLVPSVRQAERALDAGTRHIAFVLSVSEKHNLGNVKRTPEQSVADYAAICDILPAGTKMRLNLATAFDCPYDGSMPAESTLCLLDALVPIFPSAEICLCDTTGRVTPDRVAGLFQMAADRFPGSENWAFHGHDTFGLGVANAVAAWNAGISVLDSSFAGLGGCPFAPGATGNVATEDLVWTFEAMGVGTSIDLTALLSVADQGTRLPGAQFGGRVRDAVRARACIGN</sequence>
<evidence type="ECO:0000313" key="5">
    <source>
        <dbReference type="EMBL" id="API58695.1"/>
    </source>
</evidence>
<dbReference type="InterPro" id="IPR013785">
    <property type="entry name" value="Aldolase_TIM"/>
</dbReference>
<keyword evidence="3 5" id="KW-0456">Lyase</keyword>
<dbReference type="Proteomes" id="UP000182063">
    <property type="component" value="Chromosome"/>
</dbReference>
<dbReference type="STRING" id="1921510.BSL82_04685"/>